<dbReference type="PIRSF" id="PIRSF037207">
    <property type="entry name" value="ATE1_euk"/>
    <property type="match status" value="1"/>
</dbReference>
<dbReference type="GO" id="GO:0005737">
    <property type="term" value="C:cytoplasm"/>
    <property type="evidence" value="ECO:0007669"/>
    <property type="project" value="TreeGrafter"/>
</dbReference>
<comment type="caution">
    <text evidence="4">The sequence shown here is derived from an EMBL/GenBank/DDBJ whole genome shotgun (WGS) entry which is preliminary data.</text>
</comment>
<keyword evidence="5" id="KW-1185">Reference proteome</keyword>
<protein>
    <recommendedName>
        <fullName evidence="1">Arginyl-tRNA--protein transferase 1</fullName>
        <shortName evidence="1">Arginyltransferase 1</shortName>
        <shortName evidence="1">R-transferase 1</shortName>
        <ecNumber evidence="1">2.3.2.8</ecNumber>
    </recommendedName>
    <alternativeName>
        <fullName evidence="1">Arginine-tRNA--protein transferase 1</fullName>
    </alternativeName>
</protein>
<proteinExistence type="inferred from homology"/>
<feature type="domain" description="N-end rule aminoacyl transferase C-terminal" evidence="3">
    <location>
        <begin position="122"/>
        <end position="256"/>
    </location>
</feature>
<dbReference type="GO" id="GO:0004057">
    <property type="term" value="F:arginyl-tRNA--protein transferase activity"/>
    <property type="evidence" value="ECO:0007669"/>
    <property type="project" value="UniProtKB-EC"/>
</dbReference>
<evidence type="ECO:0000256" key="1">
    <source>
        <dbReference type="PIRNR" id="PIRNR037207"/>
    </source>
</evidence>
<dbReference type="Proteomes" id="UP001337655">
    <property type="component" value="Unassembled WGS sequence"/>
</dbReference>
<dbReference type="InterPro" id="IPR016181">
    <property type="entry name" value="Acyl_CoA_acyltransferase"/>
</dbReference>
<dbReference type="SUPFAM" id="SSF55729">
    <property type="entry name" value="Acyl-CoA N-acyltransferases (Nat)"/>
    <property type="match status" value="1"/>
</dbReference>
<dbReference type="InterPro" id="IPR030700">
    <property type="entry name" value="N-end_Aminoacyl_Trfase"/>
</dbReference>
<sequence length="403" mass="45776">MPAPSRYARSTTKISWTEGGEAREFQAQRDQRQALHRWNRYVLGEEYIKEASKKYPRTKESVSSSITISRRRLTSYREKKRQNNNFDLLTTLHEAEQPNLKPDIKPAHTFTVTLEPDTYTEEKFTLFSNYQSHVHKEQPHEISRTGFRRFLCSTPLHNHPDPAALDKKTGSFHQLYRLDGRLIALSVLDLLPGAVSGVYFIYHSDFEAWSFGKLSALRETALALEGGYEMYYMGYFIHSCKKMAYKGDYRPQNVLDYDTGEWDVMDSSMRDLMGKRKWVSMSRERRIAALLDAAPGSEDTERELVDHEYRVAHPTPTEAMNSGKSLLELHVPGALAAEEVEEQVDLDDMKVTLGGGTVHRMRDIVSWAEGRVTDSGSIMGIMAELAACVGPKVAGEAVVDLGR</sequence>
<keyword evidence="1 4" id="KW-0012">Acyltransferase</keyword>
<keyword evidence="1 4" id="KW-0808">Transferase</keyword>
<feature type="region of interest" description="Disordered" evidence="2">
    <location>
        <begin position="1"/>
        <end position="21"/>
    </location>
</feature>
<organism evidence="4 5">
    <name type="scientific">Saxophila tyrrhenica</name>
    <dbReference type="NCBI Taxonomy" id="1690608"/>
    <lineage>
        <taxon>Eukaryota</taxon>
        <taxon>Fungi</taxon>
        <taxon>Dikarya</taxon>
        <taxon>Ascomycota</taxon>
        <taxon>Pezizomycotina</taxon>
        <taxon>Dothideomycetes</taxon>
        <taxon>Dothideomycetidae</taxon>
        <taxon>Mycosphaerellales</taxon>
        <taxon>Extremaceae</taxon>
        <taxon>Saxophila</taxon>
    </lineage>
</organism>
<dbReference type="Pfam" id="PF04377">
    <property type="entry name" value="ATE_C"/>
    <property type="match status" value="1"/>
</dbReference>
<reference evidence="4 5" key="1">
    <citation type="submission" date="2023-08" db="EMBL/GenBank/DDBJ databases">
        <title>Black Yeasts Isolated from many extreme environments.</title>
        <authorList>
            <person name="Coleine C."/>
            <person name="Stajich J.E."/>
            <person name="Selbmann L."/>
        </authorList>
    </citation>
    <scope>NUCLEOTIDE SEQUENCE [LARGE SCALE GENOMIC DNA]</scope>
    <source>
        <strain evidence="4 5">CCFEE 5935</strain>
    </source>
</reference>
<dbReference type="InterPro" id="IPR007472">
    <property type="entry name" value="N-end_Aminoacyl_Trfase_C"/>
</dbReference>
<evidence type="ECO:0000256" key="2">
    <source>
        <dbReference type="SAM" id="MobiDB-lite"/>
    </source>
</evidence>
<gene>
    <name evidence="4" type="primary">ATE1</name>
    <name evidence="4" type="ORF">LTR77_000170</name>
</gene>
<evidence type="ECO:0000259" key="3">
    <source>
        <dbReference type="Pfam" id="PF04377"/>
    </source>
</evidence>
<dbReference type="PANTHER" id="PTHR21367">
    <property type="entry name" value="ARGININE-TRNA-PROTEIN TRANSFERASE 1"/>
    <property type="match status" value="1"/>
</dbReference>
<dbReference type="PANTHER" id="PTHR21367:SF1">
    <property type="entry name" value="ARGINYL-TRNA--PROTEIN TRANSFERASE 1"/>
    <property type="match status" value="1"/>
</dbReference>
<dbReference type="RefSeq" id="XP_064663672.1">
    <property type="nucleotide sequence ID" value="XM_064797438.1"/>
</dbReference>
<dbReference type="EMBL" id="JAVRRT010000001">
    <property type="protein sequence ID" value="KAK5175034.1"/>
    <property type="molecule type" value="Genomic_DNA"/>
</dbReference>
<dbReference type="GeneID" id="89921522"/>
<dbReference type="EC" id="2.3.2.8" evidence="1"/>
<keyword evidence="1" id="KW-0833">Ubl conjugation pathway</keyword>
<dbReference type="InterPro" id="IPR017137">
    <property type="entry name" value="Arg-tRNA-P_Trfase_1_euk"/>
</dbReference>
<comment type="similarity">
    <text evidence="1">Belongs to the R-transferase family.</text>
</comment>
<evidence type="ECO:0000313" key="4">
    <source>
        <dbReference type="EMBL" id="KAK5175034.1"/>
    </source>
</evidence>
<name>A0AAV9PM91_9PEZI</name>
<evidence type="ECO:0000313" key="5">
    <source>
        <dbReference type="Proteomes" id="UP001337655"/>
    </source>
</evidence>
<comment type="catalytic activity">
    <reaction evidence="1">
        <text>an N-terminal L-alpha-aminoacyl-[protein] + L-arginyl-tRNA(Arg) = an N-terminal L-arginyl-L-aminoacyl-[protein] + tRNA(Arg) + H(+)</text>
        <dbReference type="Rhea" id="RHEA:10208"/>
        <dbReference type="Rhea" id="RHEA-COMP:9658"/>
        <dbReference type="Rhea" id="RHEA-COMP:9673"/>
        <dbReference type="Rhea" id="RHEA-COMP:10636"/>
        <dbReference type="Rhea" id="RHEA-COMP:10638"/>
        <dbReference type="ChEBI" id="CHEBI:15378"/>
        <dbReference type="ChEBI" id="CHEBI:78442"/>
        <dbReference type="ChEBI" id="CHEBI:78513"/>
        <dbReference type="ChEBI" id="CHEBI:78597"/>
        <dbReference type="ChEBI" id="CHEBI:83562"/>
        <dbReference type="EC" id="2.3.2.8"/>
    </reaction>
</comment>
<comment type="function">
    <text evidence="1">Involved in the post-translational conjugation of arginine to the N-terminal aspartate or glutamate of a protein. This arginylation is required for degradation of the protein via the ubiquitin pathway.</text>
</comment>
<dbReference type="AlphaFoldDB" id="A0AAV9PM91"/>
<accession>A0AAV9PM91</accession>